<comment type="similarity">
    <text evidence="7">Belongs to the transglycosylase MltG family.</text>
</comment>
<evidence type="ECO:0000256" key="6">
    <source>
        <dbReference type="ARBA" id="ARBA00023316"/>
    </source>
</evidence>
<dbReference type="InterPro" id="IPR003770">
    <property type="entry name" value="MLTG-like"/>
</dbReference>
<dbReference type="GO" id="GO:0008932">
    <property type="term" value="F:lytic endotransglycosylase activity"/>
    <property type="evidence" value="ECO:0007669"/>
    <property type="project" value="UniProtKB-UniRule"/>
</dbReference>
<dbReference type="HAMAP" id="MF_02065">
    <property type="entry name" value="MltG"/>
    <property type="match status" value="1"/>
</dbReference>
<sequence length="347" mass="39174">MKSHIYPAGRRRLKVLVLLALVLLVGTALLAKLYFNALITPVDPSQKGNEVILDIPPNASGEYISQKLYQAGLTRGPEVFKLYARYRGITGKLKPGKYIFNPAQPLEEIATALVAGPPDKIAFTVPEGYDFRQLVDMLSQRGLIQREEFTRLVFQGDFGYSFLEGIPRNSRRLEGYLFPDTYHIGSETTEKEIIEMMLKRFNDELVKINFSEHTALLGLSLHQGVTLASMVEREARVDRERPLIAGVMLNRLHRGMKLQIDATVEYALGGHRDKIYYKDLETDSPYNTYKYYGLPPGPISFPGEASLLAAVHPETTDYLYYVARPDGTHVFSKTLAEHNANKAKYIK</sequence>
<keyword evidence="9" id="KW-1185">Reference proteome</keyword>
<evidence type="ECO:0000256" key="2">
    <source>
        <dbReference type="ARBA" id="ARBA00022692"/>
    </source>
</evidence>
<evidence type="ECO:0000256" key="4">
    <source>
        <dbReference type="ARBA" id="ARBA00023136"/>
    </source>
</evidence>
<dbReference type="PANTHER" id="PTHR30518:SF2">
    <property type="entry name" value="ENDOLYTIC MUREIN TRANSGLYCOSYLASE"/>
    <property type="match status" value="1"/>
</dbReference>
<dbReference type="Proteomes" id="UP000239549">
    <property type="component" value="Unassembled WGS sequence"/>
</dbReference>
<comment type="caution">
    <text evidence="8">The sequence shown here is derived from an EMBL/GenBank/DDBJ whole genome shotgun (WGS) entry which is preliminary data.</text>
</comment>
<protein>
    <recommendedName>
        <fullName evidence="7">Endolytic murein transglycosylase</fullName>
        <ecNumber evidence="7">4.2.2.29</ecNumber>
    </recommendedName>
    <alternativeName>
        <fullName evidence="7">Peptidoglycan lytic transglycosylase</fullName>
    </alternativeName>
    <alternativeName>
        <fullName evidence="7">Peptidoglycan polymerization terminase</fullName>
    </alternativeName>
</protein>
<comment type="catalytic activity">
    <reaction evidence="7">
        <text>a peptidoglycan chain = a peptidoglycan chain with N-acetyl-1,6-anhydromuramyl-[peptide] at the reducing end + a peptidoglycan chain with N-acetylglucosamine at the non-reducing end.</text>
        <dbReference type="EC" id="4.2.2.29"/>
    </reaction>
</comment>
<dbReference type="Gene3D" id="3.30.160.60">
    <property type="entry name" value="Classic Zinc Finger"/>
    <property type="match status" value="1"/>
</dbReference>
<evidence type="ECO:0000256" key="3">
    <source>
        <dbReference type="ARBA" id="ARBA00022989"/>
    </source>
</evidence>
<organism evidence="8 9">
    <name type="scientific">Desulfocucumis palustris</name>
    <dbReference type="NCBI Taxonomy" id="1898651"/>
    <lineage>
        <taxon>Bacteria</taxon>
        <taxon>Bacillati</taxon>
        <taxon>Bacillota</taxon>
        <taxon>Clostridia</taxon>
        <taxon>Eubacteriales</taxon>
        <taxon>Desulfocucumaceae</taxon>
        <taxon>Desulfocucumis</taxon>
    </lineage>
</organism>
<dbReference type="GO" id="GO:0071555">
    <property type="term" value="P:cell wall organization"/>
    <property type="evidence" value="ECO:0007669"/>
    <property type="project" value="UniProtKB-KW"/>
</dbReference>
<keyword evidence="2 7" id="KW-0812">Transmembrane</keyword>
<evidence type="ECO:0000313" key="9">
    <source>
        <dbReference type="Proteomes" id="UP000239549"/>
    </source>
</evidence>
<reference evidence="9" key="1">
    <citation type="submission" date="2018-02" db="EMBL/GenBank/DDBJ databases">
        <title>Genome sequence of Desulfocucumis palustris strain NAW-5.</title>
        <authorList>
            <person name="Watanabe M."/>
            <person name="Kojima H."/>
            <person name="Fukui M."/>
        </authorList>
    </citation>
    <scope>NUCLEOTIDE SEQUENCE [LARGE SCALE GENOMIC DNA]</scope>
    <source>
        <strain evidence="9">NAW-5</strain>
    </source>
</reference>
<dbReference type="AlphaFoldDB" id="A0A2L2XEW3"/>
<dbReference type="EMBL" id="BFAV01000130">
    <property type="protein sequence ID" value="GBF34243.1"/>
    <property type="molecule type" value="Genomic_DNA"/>
</dbReference>
<accession>A0A2L2XEW3</accession>
<proteinExistence type="inferred from homology"/>
<evidence type="ECO:0000256" key="7">
    <source>
        <dbReference type="HAMAP-Rule" id="MF_02065"/>
    </source>
</evidence>
<dbReference type="Pfam" id="PF02618">
    <property type="entry name" value="YceG"/>
    <property type="match status" value="1"/>
</dbReference>
<dbReference type="CDD" id="cd08010">
    <property type="entry name" value="MltG_like"/>
    <property type="match status" value="1"/>
</dbReference>
<keyword evidence="1 7" id="KW-1003">Cell membrane</keyword>
<keyword evidence="6 7" id="KW-0961">Cell wall biogenesis/degradation</keyword>
<dbReference type="EC" id="4.2.2.29" evidence="7"/>
<evidence type="ECO:0000256" key="1">
    <source>
        <dbReference type="ARBA" id="ARBA00022475"/>
    </source>
</evidence>
<evidence type="ECO:0000256" key="5">
    <source>
        <dbReference type="ARBA" id="ARBA00023239"/>
    </source>
</evidence>
<dbReference type="OrthoDB" id="9814591at2"/>
<dbReference type="NCBIfam" id="TIGR00247">
    <property type="entry name" value="endolytic transglycosylase MltG"/>
    <property type="match status" value="1"/>
</dbReference>
<gene>
    <name evidence="7" type="primary">mltG</name>
    <name evidence="8" type="ORF">DCCM_3355</name>
</gene>
<keyword evidence="4 7" id="KW-0472">Membrane</keyword>
<dbReference type="GO" id="GO:0005886">
    <property type="term" value="C:plasma membrane"/>
    <property type="evidence" value="ECO:0007669"/>
    <property type="project" value="UniProtKB-UniRule"/>
</dbReference>
<comment type="function">
    <text evidence="7">Functions as a peptidoglycan terminase that cleaves nascent peptidoglycan strands endolytically to terminate their elongation.</text>
</comment>
<dbReference type="PANTHER" id="PTHR30518">
    <property type="entry name" value="ENDOLYTIC MUREIN TRANSGLYCOSYLASE"/>
    <property type="match status" value="1"/>
</dbReference>
<keyword evidence="3 7" id="KW-1133">Transmembrane helix</keyword>
<name>A0A2L2XEW3_9FIRM</name>
<dbReference type="Gene3D" id="3.30.1490.480">
    <property type="entry name" value="Endolytic murein transglycosylase"/>
    <property type="match status" value="1"/>
</dbReference>
<evidence type="ECO:0000313" key="8">
    <source>
        <dbReference type="EMBL" id="GBF34243.1"/>
    </source>
</evidence>
<dbReference type="RefSeq" id="WP_104372527.1">
    <property type="nucleotide sequence ID" value="NZ_BFAV01000130.1"/>
</dbReference>
<dbReference type="GO" id="GO:0009252">
    <property type="term" value="P:peptidoglycan biosynthetic process"/>
    <property type="evidence" value="ECO:0007669"/>
    <property type="project" value="UniProtKB-UniRule"/>
</dbReference>
<feature type="site" description="Important for catalytic activity" evidence="7">
    <location>
        <position position="234"/>
    </location>
</feature>
<keyword evidence="5 7" id="KW-0456">Lyase</keyword>